<comment type="caution">
    <text evidence="1">The sequence shown here is derived from an EMBL/GenBank/DDBJ whole genome shotgun (WGS) entry which is preliminary data.</text>
</comment>
<gene>
    <name evidence="1" type="ORF">JDV75_08365</name>
</gene>
<organism evidence="1 2">
    <name type="scientific">Corynebacterium meridianum</name>
    <dbReference type="NCBI Taxonomy" id="2765363"/>
    <lineage>
        <taxon>Bacteria</taxon>
        <taxon>Bacillati</taxon>
        <taxon>Actinomycetota</taxon>
        <taxon>Actinomycetes</taxon>
        <taxon>Mycobacteriales</taxon>
        <taxon>Corynebacteriaceae</taxon>
        <taxon>Corynebacterium</taxon>
    </lineage>
</organism>
<accession>A0A934I057</accession>
<dbReference type="AlphaFoldDB" id="A0A934I057"/>
<keyword evidence="2" id="KW-1185">Reference proteome</keyword>
<reference evidence="1" key="1">
    <citation type="submission" date="2020-12" db="EMBL/GenBank/DDBJ databases">
        <title>Genome public.</title>
        <authorList>
            <person name="Sun Q."/>
        </authorList>
    </citation>
    <scope>NUCLEOTIDE SEQUENCE</scope>
    <source>
        <strain evidence="1">CCM 8863</strain>
    </source>
</reference>
<name>A0A934I057_9CORY</name>
<proteinExistence type="predicted"/>
<protein>
    <submittedName>
        <fullName evidence="1">Uncharacterized protein</fullName>
    </submittedName>
</protein>
<evidence type="ECO:0000313" key="2">
    <source>
        <dbReference type="Proteomes" id="UP000645966"/>
    </source>
</evidence>
<dbReference type="EMBL" id="JAEIOS010000013">
    <property type="protein sequence ID" value="MBI8989772.1"/>
    <property type="molecule type" value="Genomic_DNA"/>
</dbReference>
<dbReference type="RefSeq" id="WP_198738805.1">
    <property type="nucleotide sequence ID" value="NZ_JAEIOS010000013.1"/>
</dbReference>
<evidence type="ECO:0000313" key="1">
    <source>
        <dbReference type="EMBL" id="MBI8989772.1"/>
    </source>
</evidence>
<sequence>MVDFLGAGAVVDVSVLFCVVELVDVVVSDSSLPESSLQAVKPRVSARMVPETRMR</sequence>
<dbReference type="Proteomes" id="UP000645966">
    <property type="component" value="Unassembled WGS sequence"/>
</dbReference>